<gene>
    <name evidence="1" type="ORF">T265_09733</name>
</gene>
<name>A0A074ZFR7_OPIVI</name>
<evidence type="ECO:0008006" key="3">
    <source>
        <dbReference type="Google" id="ProtNLM"/>
    </source>
</evidence>
<dbReference type="RefSeq" id="XP_009174162.1">
    <property type="nucleotide sequence ID" value="XM_009175898.1"/>
</dbReference>
<dbReference type="CTD" id="20323901"/>
<dbReference type="AlphaFoldDB" id="A0A074ZFR7"/>
<proteinExistence type="predicted"/>
<keyword evidence="2" id="KW-1185">Reference proteome</keyword>
<evidence type="ECO:0000313" key="2">
    <source>
        <dbReference type="Proteomes" id="UP000054324"/>
    </source>
</evidence>
<dbReference type="OrthoDB" id="408933at2759"/>
<protein>
    <recommendedName>
        <fullName evidence="3">39S ribosomal protein L41, mitochondrial</fullName>
    </recommendedName>
</protein>
<dbReference type="EMBL" id="KL596920">
    <property type="protein sequence ID" value="KER22080.1"/>
    <property type="molecule type" value="Genomic_DNA"/>
</dbReference>
<accession>A0A074ZFR7</accession>
<dbReference type="Proteomes" id="UP000054324">
    <property type="component" value="Unassembled WGS sequence"/>
</dbReference>
<sequence>MWHLRWNWTIDCTRRYISTSGPLHFRQKLAYKTRYHWLLDVQKSRQRARFPWIPREPPTAVNIDDQRIEFPEMQLDFIVPTDLNQCELKPYVDWRASTPKEDELTADKLFDKKYIPKIQNMYERGIDKSEIIKKVTNYLAFYSLCITRHDISPSSQRDGFRISIFTRASL</sequence>
<dbReference type="GeneID" id="20323901"/>
<dbReference type="STRING" id="6198.A0A074ZFR7"/>
<dbReference type="KEGG" id="ovi:T265_09733"/>
<reference evidence="1 2" key="1">
    <citation type="submission" date="2013-11" db="EMBL/GenBank/DDBJ databases">
        <title>Opisthorchis viverrini - life in the bile duct.</title>
        <authorList>
            <person name="Young N.D."/>
            <person name="Nagarajan N."/>
            <person name="Lin S.J."/>
            <person name="Korhonen P.K."/>
            <person name="Jex A.R."/>
            <person name="Hall R.S."/>
            <person name="Safavi-Hemami H."/>
            <person name="Kaewkong W."/>
            <person name="Bertrand D."/>
            <person name="Gao S."/>
            <person name="Seet Q."/>
            <person name="Wongkham S."/>
            <person name="Teh B.T."/>
            <person name="Wongkham C."/>
            <person name="Intapan P.M."/>
            <person name="Maleewong W."/>
            <person name="Yang X."/>
            <person name="Hu M."/>
            <person name="Wang Z."/>
            <person name="Hofmann A."/>
            <person name="Sternberg P.W."/>
            <person name="Tan P."/>
            <person name="Wang J."/>
            <person name="Gasser R.B."/>
        </authorList>
    </citation>
    <scope>NUCLEOTIDE SEQUENCE [LARGE SCALE GENOMIC DNA]</scope>
</reference>
<organism evidence="1 2">
    <name type="scientific">Opisthorchis viverrini</name>
    <name type="common">Southeast Asian liver fluke</name>
    <dbReference type="NCBI Taxonomy" id="6198"/>
    <lineage>
        <taxon>Eukaryota</taxon>
        <taxon>Metazoa</taxon>
        <taxon>Spiralia</taxon>
        <taxon>Lophotrochozoa</taxon>
        <taxon>Platyhelminthes</taxon>
        <taxon>Trematoda</taxon>
        <taxon>Digenea</taxon>
        <taxon>Opisthorchiida</taxon>
        <taxon>Opisthorchiata</taxon>
        <taxon>Opisthorchiidae</taxon>
        <taxon>Opisthorchis</taxon>
    </lineage>
</organism>
<evidence type="ECO:0000313" key="1">
    <source>
        <dbReference type="EMBL" id="KER22080.1"/>
    </source>
</evidence>